<dbReference type="RefSeq" id="WP_172842814.1">
    <property type="nucleotide sequence ID" value="NZ_LT670817.1"/>
</dbReference>
<accession>A0A1M5YU72</accession>
<organism evidence="2 3">
    <name type="scientific">Bradyrhizobium erythrophlei</name>
    <dbReference type="NCBI Taxonomy" id="1437360"/>
    <lineage>
        <taxon>Bacteria</taxon>
        <taxon>Pseudomonadati</taxon>
        <taxon>Pseudomonadota</taxon>
        <taxon>Alphaproteobacteria</taxon>
        <taxon>Hyphomicrobiales</taxon>
        <taxon>Nitrobacteraceae</taxon>
        <taxon>Bradyrhizobium</taxon>
    </lineage>
</organism>
<dbReference type="Proteomes" id="UP000189796">
    <property type="component" value="Chromosome I"/>
</dbReference>
<reference evidence="2 3" key="1">
    <citation type="submission" date="2016-11" db="EMBL/GenBank/DDBJ databases">
        <authorList>
            <person name="Jaros S."/>
            <person name="Januszkiewicz K."/>
            <person name="Wedrychowicz H."/>
        </authorList>
    </citation>
    <scope>NUCLEOTIDE SEQUENCE [LARGE SCALE GENOMIC DNA]</scope>
    <source>
        <strain evidence="2 3">GAS138</strain>
    </source>
</reference>
<proteinExistence type="predicted"/>
<dbReference type="Gene3D" id="3.40.50.2300">
    <property type="match status" value="2"/>
</dbReference>
<keyword evidence="1" id="KW-0732">Signal</keyword>
<dbReference type="PANTHER" id="PTHR35271:SF1">
    <property type="entry name" value="ABC TRANSPORTER, SUBSTRATE-BINDING LIPOPROTEIN"/>
    <property type="match status" value="1"/>
</dbReference>
<dbReference type="EMBL" id="LT670817">
    <property type="protein sequence ID" value="SHI15374.1"/>
    <property type="molecule type" value="Genomic_DNA"/>
</dbReference>
<dbReference type="SUPFAM" id="SSF53822">
    <property type="entry name" value="Periplasmic binding protein-like I"/>
    <property type="match status" value="1"/>
</dbReference>
<dbReference type="AlphaFoldDB" id="A0A1M5YU72"/>
<name>A0A1M5YU72_9BRAD</name>
<evidence type="ECO:0000313" key="2">
    <source>
        <dbReference type="EMBL" id="SHI15374.1"/>
    </source>
</evidence>
<gene>
    <name evidence="2" type="ORF">SAMN05443248_8765</name>
</gene>
<dbReference type="InterPro" id="IPR007487">
    <property type="entry name" value="ABC_transpt-TYRBP-like"/>
</dbReference>
<feature type="signal peptide" evidence="1">
    <location>
        <begin position="1"/>
        <end position="20"/>
    </location>
</feature>
<dbReference type="InterPro" id="IPR028082">
    <property type="entry name" value="Peripla_BP_I"/>
</dbReference>
<sequence length="328" mass="34834">MKRRAFITLLGGAAAGVPFAAIAQQAGKIPVVGILWHAGTAQEEGPNFTAVIEGFKALGYVDGQNIRFEHRFPNETPERFRSMAAELVSMRVDVLLSVGVTAAPYARSATSTIPIVFTLVADPVASKLVDSLARPGGNATGLTLFAAELGAKRLELLKEAIPGLSRVGLLINPNTSFSRPYVEESKAAAAKLGLTLQTFEARALDELPPAFDMAAKAGVQAISITPEGVFYQGRAVIAKLALSRGVATCVWSKETFEPGAFMAYGPDVLEILRRAAVFVDKILKGAKPADLPVEEPTRFQLLIGLKTAKAIGITVPPTLLLRADEVIE</sequence>
<evidence type="ECO:0000313" key="3">
    <source>
        <dbReference type="Proteomes" id="UP000189796"/>
    </source>
</evidence>
<protein>
    <submittedName>
        <fullName evidence="2">Putative ABC transport system substrate-binding protein</fullName>
    </submittedName>
</protein>
<dbReference type="CDD" id="cd06325">
    <property type="entry name" value="PBP1_ABC_unchar_transporter"/>
    <property type="match status" value="1"/>
</dbReference>
<evidence type="ECO:0000256" key="1">
    <source>
        <dbReference type="SAM" id="SignalP"/>
    </source>
</evidence>
<feature type="chain" id="PRO_5012500155" evidence="1">
    <location>
        <begin position="21"/>
        <end position="328"/>
    </location>
</feature>
<dbReference type="PANTHER" id="PTHR35271">
    <property type="entry name" value="ABC TRANSPORTER, SUBSTRATE-BINDING LIPOPROTEIN-RELATED"/>
    <property type="match status" value="1"/>
</dbReference>
<dbReference type="Pfam" id="PF04392">
    <property type="entry name" value="ABC_sub_bind"/>
    <property type="match status" value="1"/>
</dbReference>